<name>I4Z1K8_9HYPH</name>
<dbReference type="STRING" id="864069.MicloDRAFT_00014210"/>
<accession>I4Z1K8</accession>
<dbReference type="InterPro" id="IPR046342">
    <property type="entry name" value="CBS_dom_sf"/>
</dbReference>
<sequence length="137" mass="15088">MSADRVAEVFRGLEEPSRSALLDRLDDETRLAVLRLLSSPPDSAGSIMTTEFVSVPTTWTVAQTLDHIRRDERTREGTVMSGWRPSGSILAQANACTPPMGNRTARARLIKCTLQKSAITGRTSWERTWTLSAKPCG</sequence>
<evidence type="ECO:0000313" key="2">
    <source>
        <dbReference type="Proteomes" id="UP000003947"/>
    </source>
</evidence>
<dbReference type="GO" id="GO:0016020">
    <property type="term" value="C:membrane"/>
    <property type="evidence" value="ECO:0007669"/>
    <property type="project" value="InterPro"/>
</dbReference>
<organism evidence="1 2">
    <name type="scientific">Microvirga lotononidis</name>
    <dbReference type="NCBI Taxonomy" id="864069"/>
    <lineage>
        <taxon>Bacteria</taxon>
        <taxon>Pseudomonadati</taxon>
        <taxon>Pseudomonadota</taxon>
        <taxon>Alphaproteobacteria</taxon>
        <taxon>Hyphomicrobiales</taxon>
        <taxon>Methylobacteriaceae</taxon>
        <taxon>Microvirga</taxon>
    </lineage>
</organism>
<dbReference type="HOGENOM" id="CLU_1862886_0_0_5"/>
<reference evidence="1 2" key="1">
    <citation type="submission" date="2012-02" db="EMBL/GenBank/DDBJ databases">
        <title>Improved High-Quality Draft sequence of Microvirga sp. WSM3557.</title>
        <authorList>
            <consortium name="US DOE Joint Genome Institute"/>
            <person name="Lucas S."/>
            <person name="Han J."/>
            <person name="Lapidus A."/>
            <person name="Cheng J.-F."/>
            <person name="Goodwin L."/>
            <person name="Pitluck S."/>
            <person name="Peters L."/>
            <person name="Zhang X."/>
            <person name="Detter J.C."/>
            <person name="Han C."/>
            <person name="Tapia R."/>
            <person name="Land M."/>
            <person name="Hauser L."/>
            <person name="Kyrpides N."/>
            <person name="Ivanova N."/>
            <person name="Pagani I."/>
            <person name="Brau L."/>
            <person name="Yates R."/>
            <person name="O'Hara G."/>
            <person name="Rui T."/>
            <person name="Howieson J."/>
            <person name="Reeve W."/>
            <person name="Woyke T."/>
        </authorList>
    </citation>
    <scope>NUCLEOTIDE SEQUENCE [LARGE SCALE GENOMIC DNA]</scope>
    <source>
        <strain evidence="1 2">WSM3557</strain>
    </source>
</reference>
<keyword evidence="2" id="KW-1185">Reference proteome</keyword>
<proteinExistence type="predicted"/>
<dbReference type="InterPro" id="IPR006669">
    <property type="entry name" value="MgtE_transporter"/>
</dbReference>
<evidence type="ECO:0000313" key="1">
    <source>
        <dbReference type="EMBL" id="EIM30100.1"/>
    </source>
</evidence>
<dbReference type="Gene3D" id="3.10.580.10">
    <property type="entry name" value="CBS-domain"/>
    <property type="match status" value="1"/>
</dbReference>
<dbReference type="PANTHER" id="PTHR43773">
    <property type="entry name" value="MAGNESIUM TRANSPORTER MGTE"/>
    <property type="match status" value="1"/>
</dbReference>
<gene>
    <name evidence="1" type="ORF">MicloDRAFT_00014210</name>
</gene>
<dbReference type="PATRIC" id="fig|864069.3.peg.1579"/>
<dbReference type="eggNOG" id="COG2239">
    <property type="taxonomic scope" value="Bacteria"/>
</dbReference>
<dbReference type="EMBL" id="JH660640">
    <property type="protein sequence ID" value="EIM30100.1"/>
    <property type="molecule type" value="Genomic_DNA"/>
</dbReference>
<dbReference type="GO" id="GO:0015095">
    <property type="term" value="F:magnesium ion transmembrane transporter activity"/>
    <property type="evidence" value="ECO:0007669"/>
    <property type="project" value="InterPro"/>
</dbReference>
<dbReference type="PANTHER" id="PTHR43773:SF1">
    <property type="entry name" value="MAGNESIUM TRANSPORTER MGTE"/>
    <property type="match status" value="1"/>
</dbReference>
<protein>
    <submittedName>
        <fullName evidence="1">Uncharacterized protein</fullName>
    </submittedName>
</protein>
<dbReference type="Proteomes" id="UP000003947">
    <property type="component" value="Unassembled WGS sequence"/>
</dbReference>
<dbReference type="OrthoDB" id="9790355at2"/>
<dbReference type="AlphaFoldDB" id="I4Z1K8"/>